<dbReference type="EMBL" id="JAQLUK010000027">
    <property type="protein sequence ID" value="MDB2293726.1"/>
    <property type="molecule type" value="Genomic_DNA"/>
</dbReference>
<comment type="caution">
    <text evidence="2">The sequence shown here is derived from an EMBL/GenBank/DDBJ whole genome shotgun (WGS) entry which is preliminary data.</text>
</comment>
<evidence type="ECO:0000256" key="1">
    <source>
        <dbReference type="SAM" id="Phobius"/>
    </source>
</evidence>
<gene>
    <name evidence="2" type="ORF">PM085_15825</name>
</gene>
<organism evidence="2 3">
    <name type="scientific">Halorubrum ezzemoulense</name>
    <name type="common">Halorubrum chaoviator</name>
    <dbReference type="NCBI Taxonomy" id="337243"/>
    <lineage>
        <taxon>Archaea</taxon>
        <taxon>Methanobacteriati</taxon>
        <taxon>Methanobacteriota</taxon>
        <taxon>Stenosarchaea group</taxon>
        <taxon>Halobacteria</taxon>
        <taxon>Halobacteriales</taxon>
        <taxon>Haloferacaceae</taxon>
        <taxon>Halorubrum</taxon>
    </lineage>
</organism>
<accession>A0ABT4Z852</accession>
<keyword evidence="1" id="KW-0472">Membrane</keyword>
<dbReference type="Proteomes" id="UP001210528">
    <property type="component" value="Unassembled WGS sequence"/>
</dbReference>
<sequence length="126" mass="12831">MASKAIGDATASIQSSGHYQTGKDLGNQLFARIGDEAFGDLDDDMAHAKIMGTVRVILGAMIGLAVGIVVLNEVFSLQSVSNSTGPFSEVITQIENIGGAALGLIVIGLLVAAANQIMSFFGGGGF</sequence>
<keyword evidence="3" id="KW-1185">Reference proteome</keyword>
<protein>
    <submittedName>
        <fullName evidence="2">Uncharacterized protein</fullName>
    </submittedName>
</protein>
<name>A0ABT4Z852_HALEZ</name>
<proteinExistence type="predicted"/>
<keyword evidence="1" id="KW-1133">Transmembrane helix</keyword>
<feature type="transmembrane region" description="Helical" evidence="1">
    <location>
        <begin position="97"/>
        <end position="121"/>
    </location>
</feature>
<reference evidence="2 3" key="1">
    <citation type="submission" date="2023-01" db="EMBL/GenBank/DDBJ databases">
        <title>Halorubrum ezzemoulense from Santa Pola, Spain.</title>
        <authorList>
            <person name="Feng Y."/>
            <person name="Louyakis A.S."/>
            <person name="Gogarten J.P."/>
        </authorList>
    </citation>
    <scope>NUCLEOTIDE SEQUENCE [LARGE SCALE GENOMIC DNA]</scope>
    <source>
        <strain evidence="2 3">AMM015</strain>
    </source>
</reference>
<evidence type="ECO:0000313" key="3">
    <source>
        <dbReference type="Proteomes" id="UP001210528"/>
    </source>
</evidence>
<keyword evidence="1" id="KW-0812">Transmembrane</keyword>
<evidence type="ECO:0000313" key="2">
    <source>
        <dbReference type="EMBL" id="MDB2293726.1"/>
    </source>
</evidence>
<feature type="transmembrane region" description="Helical" evidence="1">
    <location>
        <begin position="56"/>
        <end position="77"/>
    </location>
</feature>
<dbReference type="RefSeq" id="WP_271970486.1">
    <property type="nucleotide sequence ID" value="NZ_JAQLUK010000027.1"/>
</dbReference>